<evidence type="ECO:0000256" key="3">
    <source>
        <dbReference type="ARBA" id="ARBA00015716"/>
    </source>
</evidence>
<comment type="function">
    <text evidence="1">Plays a role in synthesis, processing and/or stability of 23S rRNA.</text>
</comment>
<dbReference type="PANTHER" id="PTHR38099:SF1">
    <property type="entry name" value="LARGE RIBOSOMAL RNA SUBUNIT ACCUMULATION PROTEIN YCED"/>
    <property type="match status" value="1"/>
</dbReference>
<accession>A0A7Z0QU71</accession>
<dbReference type="RefSeq" id="WP_180546230.1">
    <property type="nucleotide sequence ID" value="NZ_JACCJZ010000020.1"/>
</dbReference>
<dbReference type="PANTHER" id="PTHR38099">
    <property type="entry name" value="LARGE RIBOSOMAL RNA SUBUNIT ACCUMULATION PROTEIN YCED"/>
    <property type="match status" value="1"/>
</dbReference>
<keyword evidence="4" id="KW-0690">Ribosome biogenesis</keyword>
<gene>
    <name evidence="6" type="ORF">H0E82_14880</name>
</gene>
<proteinExistence type="inferred from homology"/>
<evidence type="ECO:0000256" key="2">
    <source>
        <dbReference type="ARBA" id="ARBA00010740"/>
    </source>
</evidence>
<dbReference type="EMBL" id="JACCJZ010000020">
    <property type="protein sequence ID" value="NYZ64021.1"/>
    <property type="molecule type" value="Genomic_DNA"/>
</dbReference>
<evidence type="ECO:0000256" key="1">
    <source>
        <dbReference type="ARBA" id="ARBA00002868"/>
    </source>
</evidence>
<dbReference type="InterPro" id="IPR039255">
    <property type="entry name" value="YceD_bac"/>
</dbReference>
<evidence type="ECO:0000313" key="6">
    <source>
        <dbReference type="EMBL" id="NYZ64021.1"/>
    </source>
</evidence>
<dbReference type="AlphaFoldDB" id="A0A7Z0QU71"/>
<keyword evidence="7" id="KW-1185">Reference proteome</keyword>
<evidence type="ECO:0000313" key="7">
    <source>
        <dbReference type="Proteomes" id="UP000589896"/>
    </source>
</evidence>
<dbReference type="Pfam" id="PF02620">
    <property type="entry name" value="YceD"/>
    <property type="match status" value="1"/>
</dbReference>
<dbReference type="GO" id="GO:0042254">
    <property type="term" value="P:ribosome biogenesis"/>
    <property type="evidence" value="ECO:0007669"/>
    <property type="project" value="UniProtKB-KW"/>
</dbReference>
<evidence type="ECO:0000256" key="4">
    <source>
        <dbReference type="ARBA" id="ARBA00022517"/>
    </source>
</evidence>
<name>A0A7Z0QU71_9GAMM</name>
<dbReference type="GO" id="GO:0005829">
    <property type="term" value="C:cytosol"/>
    <property type="evidence" value="ECO:0007669"/>
    <property type="project" value="TreeGrafter"/>
</dbReference>
<sequence length="172" mass="18538">MSAQMPEIVDAWRMVATSSRLEGRLSLSSMPRLSDVLADTDGGDVVCSIEFGHDALKTAFAEVRIEAGLPLVCQRSLQRFVLPVQLVQRLGLIRDEADEAGLLPDYEALLVPGDGMLAPATMVEDELILAVPVIPVAPGSESVERDWPVSAEEESRANPFAALAGLKNDRNN</sequence>
<comment type="caution">
    <text evidence="6">The sequence shown here is derived from an EMBL/GenBank/DDBJ whole genome shotgun (WGS) entry which is preliminary data.</text>
</comment>
<organism evidence="6 7">
    <name type="scientific">Luteimonas deserti</name>
    <dbReference type="NCBI Taxonomy" id="2752306"/>
    <lineage>
        <taxon>Bacteria</taxon>
        <taxon>Pseudomonadati</taxon>
        <taxon>Pseudomonadota</taxon>
        <taxon>Gammaproteobacteria</taxon>
        <taxon>Lysobacterales</taxon>
        <taxon>Lysobacteraceae</taxon>
        <taxon>Luteimonas</taxon>
    </lineage>
</organism>
<comment type="similarity">
    <text evidence="2">Belongs to the DUF177 domain family.</text>
</comment>
<protein>
    <recommendedName>
        <fullName evidence="3">Large ribosomal RNA subunit accumulation protein YceD</fullName>
    </recommendedName>
    <alternativeName>
        <fullName evidence="5">23S rRNA accumulation protein YceD</fullName>
    </alternativeName>
</protein>
<dbReference type="InterPro" id="IPR003772">
    <property type="entry name" value="YceD"/>
</dbReference>
<dbReference type="Proteomes" id="UP000589896">
    <property type="component" value="Unassembled WGS sequence"/>
</dbReference>
<evidence type="ECO:0000256" key="5">
    <source>
        <dbReference type="ARBA" id="ARBA00031841"/>
    </source>
</evidence>
<reference evidence="6 7" key="1">
    <citation type="submission" date="2020-07" db="EMBL/GenBank/DDBJ databases">
        <title>isolation of Luteimonas sp. SJ-16.</title>
        <authorList>
            <person name="Huang X.-X."/>
            <person name="Xu L."/>
            <person name="Sun J.-Q."/>
        </authorList>
    </citation>
    <scope>NUCLEOTIDE SEQUENCE [LARGE SCALE GENOMIC DNA]</scope>
    <source>
        <strain evidence="6 7">SJ-16</strain>
    </source>
</reference>